<protein>
    <submittedName>
        <fullName evidence="1">Uncharacterized protein</fullName>
    </submittedName>
</protein>
<dbReference type="Proteomes" id="UP000198598">
    <property type="component" value="Unassembled WGS sequence"/>
</dbReference>
<dbReference type="STRING" id="662367.SAMN05216167_102225"/>
<dbReference type="EMBL" id="FOLQ01000002">
    <property type="protein sequence ID" value="SFC71837.1"/>
    <property type="molecule type" value="Genomic_DNA"/>
</dbReference>
<dbReference type="AlphaFoldDB" id="A0A1I1LF93"/>
<accession>A0A1I1LF93</accession>
<keyword evidence="2" id="KW-1185">Reference proteome</keyword>
<evidence type="ECO:0000313" key="2">
    <source>
        <dbReference type="Proteomes" id="UP000198598"/>
    </source>
</evidence>
<proteinExistence type="predicted"/>
<gene>
    <name evidence="1" type="ORF">SAMN05216167_102225</name>
</gene>
<sequence>MKQSPWNRVLNWTMMNKTDGWIRTASVSPDRSGAGYTV</sequence>
<organism evidence="1 2">
    <name type="scientific">Spirosoma endophyticum</name>
    <dbReference type="NCBI Taxonomy" id="662367"/>
    <lineage>
        <taxon>Bacteria</taxon>
        <taxon>Pseudomonadati</taxon>
        <taxon>Bacteroidota</taxon>
        <taxon>Cytophagia</taxon>
        <taxon>Cytophagales</taxon>
        <taxon>Cytophagaceae</taxon>
        <taxon>Spirosoma</taxon>
    </lineage>
</organism>
<reference evidence="1 2" key="1">
    <citation type="submission" date="2016-10" db="EMBL/GenBank/DDBJ databases">
        <authorList>
            <person name="de Groot N.N."/>
        </authorList>
    </citation>
    <scope>NUCLEOTIDE SEQUENCE [LARGE SCALE GENOMIC DNA]</scope>
    <source>
        <strain evidence="1 2">DSM 26130</strain>
    </source>
</reference>
<name>A0A1I1LF93_9BACT</name>
<evidence type="ECO:0000313" key="1">
    <source>
        <dbReference type="EMBL" id="SFC71837.1"/>
    </source>
</evidence>